<evidence type="ECO:0000256" key="8">
    <source>
        <dbReference type="ARBA" id="ARBA00023242"/>
    </source>
</evidence>
<gene>
    <name evidence="13" type="ORF">TPSB3V08_LOCUS10069</name>
</gene>
<dbReference type="GO" id="GO:0032783">
    <property type="term" value="C:super elongation complex"/>
    <property type="evidence" value="ECO:0007669"/>
    <property type="project" value="InterPro"/>
</dbReference>
<evidence type="ECO:0000313" key="13">
    <source>
        <dbReference type="EMBL" id="CAD7415038.1"/>
    </source>
</evidence>
<keyword evidence="11" id="KW-0732">Signal</keyword>
<keyword evidence="5" id="KW-0805">Transcription regulation</keyword>
<name>A0A7R9DI41_TIMPO</name>
<evidence type="ECO:0000256" key="5">
    <source>
        <dbReference type="ARBA" id="ARBA00023015"/>
    </source>
</evidence>
<evidence type="ECO:0000256" key="10">
    <source>
        <dbReference type="SAM" id="MobiDB-lite"/>
    </source>
</evidence>
<feature type="compositionally biased region" description="Low complexity" evidence="10">
    <location>
        <begin position="308"/>
        <end position="322"/>
    </location>
</feature>
<dbReference type="Pfam" id="PF09816">
    <property type="entry name" value="EAF"/>
    <property type="match status" value="1"/>
</dbReference>
<organism evidence="13">
    <name type="scientific">Timema poppense</name>
    <name type="common">Walking stick</name>
    <dbReference type="NCBI Taxonomy" id="170557"/>
    <lineage>
        <taxon>Eukaryota</taxon>
        <taxon>Metazoa</taxon>
        <taxon>Ecdysozoa</taxon>
        <taxon>Arthropoda</taxon>
        <taxon>Hexapoda</taxon>
        <taxon>Insecta</taxon>
        <taxon>Pterygota</taxon>
        <taxon>Neoptera</taxon>
        <taxon>Polyneoptera</taxon>
        <taxon>Phasmatodea</taxon>
        <taxon>Timematodea</taxon>
        <taxon>Timematoidea</taxon>
        <taxon>Timematidae</taxon>
        <taxon>Timema</taxon>
    </lineage>
</organism>
<feature type="compositionally biased region" description="Low complexity" evidence="10">
    <location>
        <begin position="361"/>
        <end position="375"/>
    </location>
</feature>
<proteinExistence type="inferred from homology"/>
<reference evidence="13" key="1">
    <citation type="submission" date="2020-11" db="EMBL/GenBank/DDBJ databases">
        <authorList>
            <person name="Tran Van P."/>
        </authorList>
    </citation>
    <scope>NUCLEOTIDE SEQUENCE</scope>
</reference>
<dbReference type="GO" id="GO:0006368">
    <property type="term" value="P:transcription elongation by RNA polymerase II"/>
    <property type="evidence" value="ECO:0007669"/>
    <property type="project" value="InterPro"/>
</dbReference>
<feature type="region of interest" description="Disordered" evidence="10">
    <location>
        <begin position="238"/>
        <end position="401"/>
    </location>
</feature>
<comment type="similarity">
    <text evidence="2">Belongs to the EAF family.</text>
</comment>
<keyword evidence="8" id="KW-0539">Nucleus</keyword>
<accession>A0A7R9DI41</accession>
<dbReference type="GO" id="GO:0003711">
    <property type="term" value="F:transcription elongation factor activity"/>
    <property type="evidence" value="ECO:0007669"/>
    <property type="project" value="TreeGrafter"/>
</dbReference>
<evidence type="ECO:0000256" key="6">
    <source>
        <dbReference type="ARBA" id="ARBA00023159"/>
    </source>
</evidence>
<dbReference type="EMBL" id="OD008647">
    <property type="protein sequence ID" value="CAD7415038.1"/>
    <property type="molecule type" value="Genomic_DNA"/>
</dbReference>
<dbReference type="AlphaFoldDB" id="A0A7R9DI41"/>
<feature type="signal peptide" evidence="11">
    <location>
        <begin position="1"/>
        <end position="30"/>
    </location>
</feature>
<evidence type="ECO:0000259" key="12">
    <source>
        <dbReference type="Pfam" id="PF09816"/>
    </source>
</evidence>
<evidence type="ECO:0000256" key="7">
    <source>
        <dbReference type="ARBA" id="ARBA00023163"/>
    </source>
</evidence>
<feature type="compositionally biased region" description="Polar residues" evidence="10">
    <location>
        <begin position="238"/>
        <end position="266"/>
    </location>
</feature>
<comment type="function">
    <text evidence="9">Promotes transcriptional elongation by Su(Tpl)/ELL. Essential for development.</text>
</comment>
<keyword evidence="7" id="KW-0804">Transcription</keyword>
<keyword evidence="6" id="KW-0010">Activator</keyword>
<evidence type="ECO:0000256" key="11">
    <source>
        <dbReference type="SAM" id="SignalP"/>
    </source>
</evidence>
<comment type="subcellular location">
    <subcellularLocation>
        <location evidence="1">Nucleus</location>
    </subcellularLocation>
</comment>
<feature type="domain" description="Transcription elongation factor Eaf N-terminal" evidence="12">
    <location>
        <begin position="144"/>
        <end position="243"/>
    </location>
</feature>
<feature type="chain" id="PRO_5030822873" description="Ell-associated factor Eaf" evidence="11">
    <location>
        <begin position="31"/>
        <end position="421"/>
    </location>
</feature>
<evidence type="ECO:0000256" key="2">
    <source>
        <dbReference type="ARBA" id="ARBA00007798"/>
    </source>
</evidence>
<dbReference type="InterPro" id="IPR019194">
    <property type="entry name" value="Tscrpt_elong_fac_Eaf_N"/>
</dbReference>
<evidence type="ECO:0000256" key="9">
    <source>
        <dbReference type="ARBA" id="ARBA00025617"/>
    </source>
</evidence>
<evidence type="ECO:0000256" key="1">
    <source>
        <dbReference type="ARBA" id="ARBA00004123"/>
    </source>
</evidence>
<evidence type="ECO:0000256" key="4">
    <source>
        <dbReference type="ARBA" id="ARBA00022553"/>
    </source>
</evidence>
<protein>
    <recommendedName>
        <fullName evidence="3">Ell-associated factor Eaf</fullName>
    </recommendedName>
</protein>
<dbReference type="InterPro" id="IPR027093">
    <property type="entry name" value="EAF_fam"/>
</dbReference>
<keyword evidence="4" id="KW-0597">Phosphoprotein</keyword>
<dbReference type="PANTHER" id="PTHR15970">
    <property type="entry name" value="ELL-ASSOCIATED FACTOR EAF"/>
    <property type="match status" value="1"/>
</dbReference>
<evidence type="ECO:0000256" key="3">
    <source>
        <dbReference type="ARBA" id="ARBA00021452"/>
    </source>
</evidence>
<sequence length="421" mass="45625">MGRVQLLGLPRGRLACSCLVCLDLTLFVTCCSVAAGAVDSDSLARLTILKVVDSSESDKLILSFRVWQALTEQTPNLSLQLSEFTTQRTRHRYFHLPNLTAGLHETKVVYKKSQDRLAGCLTMQRPNHSEENLSEKLGLGSRVYEVKLGTSFTGSKASSFHTIRYDFKPASVDLNKMSTIDTGTNHQMTVTVPHLDGAGTSHTVFKGSQRPYQKECVLIIDKTTGEITLEKLSSNIQVKKTRMESNQKSCPSSSNRQVSAGESPMNNHGFKPAPLPQQTPREKKSASKSYMPLLNSTLGGCIPKHSPLRASPSYPSSSSPIRPQHKSPPGGSLPMLGLDDMPPPAVNFNDDTDTGIIGALSGTSSNSSSDSASSDSEPETNIPVRTNIPLPQNGVPPSRLYVPEQILEKDLQLSESGSDSD</sequence>
<dbReference type="PANTHER" id="PTHR15970:SF2">
    <property type="entry name" value="ELL-ASSOCIATED FACTOR EAF"/>
    <property type="match status" value="1"/>
</dbReference>